<feature type="transmembrane region" description="Helical" evidence="1">
    <location>
        <begin position="232"/>
        <end position="250"/>
    </location>
</feature>
<feature type="transmembrane region" description="Helical" evidence="1">
    <location>
        <begin position="41"/>
        <end position="60"/>
    </location>
</feature>
<protein>
    <recommendedName>
        <fullName evidence="4">Prenyltransferase</fullName>
    </recommendedName>
</protein>
<evidence type="ECO:0000256" key="1">
    <source>
        <dbReference type="SAM" id="Phobius"/>
    </source>
</evidence>
<feature type="transmembrane region" description="Helical" evidence="1">
    <location>
        <begin position="137"/>
        <end position="154"/>
    </location>
</feature>
<reference evidence="2 3" key="1">
    <citation type="submission" date="2024-01" db="EMBL/GenBank/DDBJ databases">
        <title>Mariniflexile litorale sp. nov., isolated from the shallow sediments of the Sea of Japan.</title>
        <authorList>
            <person name="Romanenko L."/>
            <person name="Bystritskaya E."/>
            <person name="Isaeva M."/>
        </authorList>
    </citation>
    <scope>NUCLEOTIDE SEQUENCE [LARGE SCALE GENOMIC DNA]</scope>
    <source>
        <strain evidence="2 3">KCTC 32427</strain>
    </source>
</reference>
<keyword evidence="3" id="KW-1185">Reference proteome</keyword>
<keyword evidence="1" id="KW-0472">Membrane</keyword>
<comment type="caution">
    <text evidence="2">The sequence shown here is derived from an EMBL/GenBank/DDBJ whole genome shotgun (WGS) entry which is preliminary data.</text>
</comment>
<evidence type="ECO:0000313" key="2">
    <source>
        <dbReference type="EMBL" id="MEN3323018.1"/>
    </source>
</evidence>
<feature type="transmembrane region" description="Helical" evidence="1">
    <location>
        <begin position="201"/>
        <end position="220"/>
    </location>
</feature>
<feature type="transmembrane region" description="Helical" evidence="1">
    <location>
        <begin position="98"/>
        <end position="117"/>
    </location>
</feature>
<evidence type="ECO:0000313" key="3">
    <source>
        <dbReference type="Proteomes" id="UP001416393"/>
    </source>
</evidence>
<feature type="transmembrane region" description="Helical" evidence="1">
    <location>
        <begin position="12"/>
        <end position="35"/>
    </location>
</feature>
<feature type="transmembrane region" description="Helical" evidence="1">
    <location>
        <begin position="72"/>
        <end position="92"/>
    </location>
</feature>
<feature type="transmembrane region" description="Helical" evidence="1">
    <location>
        <begin position="160"/>
        <end position="180"/>
    </location>
</feature>
<feature type="transmembrane region" description="Helical" evidence="1">
    <location>
        <begin position="257"/>
        <end position="276"/>
    </location>
</feature>
<dbReference type="Proteomes" id="UP001416393">
    <property type="component" value="Unassembled WGS sequence"/>
</dbReference>
<keyword evidence="1" id="KW-1133">Transmembrane helix</keyword>
<organism evidence="2 3">
    <name type="scientific">Mariniflexile soesokkakense</name>
    <dbReference type="NCBI Taxonomy" id="1343160"/>
    <lineage>
        <taxon>Bacteria</taxon>
        <taxon>Pseudomonadati</taxon>
        <taxon>Bacteroidota</taxon>
        <taxon>Flavobacteriia</taxon>
        <taxon>Flavobacteriales</taxon>
        <taxon>Flavobacteriaceae</taxon>
        <taxon>Mariniflexile</taxon>
    </lineage>
</organism>
<evidence type="ECO:0008006" key="4">
    <source>
        <dbReference type="Google" id="ProtNLM"/>
    </source>
</evidence>
<name>A0ABV0A7F2_9FLAO</name>
<keyword evidence="1" id="KW-0812">Transmembrane</keyword>
<dbReference type="EMBL" id="JAZHYP010000002">
    <property type="protein sequence ID" value="MEN3323018.1"/>
    <property type="molecule type" value="Genomic_DNA"/>
</dbReference>
<accession>A0ABV0A7F2</accession>
<dbReference type="RefSeq" id="WP_346240583.1">
    <property type="nucleotide sequence ID" value="NZ_JAZHYP010000002.1"/>
</dbReference>
<sequence length="277" mass="31657">MKVLKQLFSFYINSSIHVALSVLSLTCITLLEYGIPYDESLLFFVFFASISGYNFVKYFGIAKFHHRSLANWLKTIQIFSFLCFIFMCHYALHLPMNTMVFIVGLGLVTFFYAIPFLPKHLFLDSKNNLRNVGGVKVYLIALVWAGVTVFIPIINNGYAVNAGVVITGIQRFVFIVVLMLPFEIRDLMYDSLKLATIPQKIGVKQTKIIGVVLLVFFFFLEFFKFEVTTGNLLVAALISVVTSLFVMCSVKEQGKYYSSFWVEGLPILWLLLQLWFS</sequence>
<gene>
    <name evidence="2" type="ORF">VP395_04715</name>
</gene>
<proteinExistence type="predicted"/>